<sequence>MVWCYGVMAVVVWCVIGVLCGFIFKKYINDWFLDELLGSNIYHQQQQQLVPLICSSSLGCRIRSDDGSFLQCNPVEQPWNTHPSRQKVSDQLRKTCKIWSRGRTVNFFASRWSATKMGLRACFPPFGVGSEYCRGKGKMKLNRLRTCRKIQGHRHLLQGFVAAVWTKDLKEEADKKGAFVAVVVCGK</sequence>
<keyword evidence="1" id="KW-0472">Membrane</keyword>
<dbReference type="Proteomes" id="UP000324222">
    <property type="component" value="Unassembled WGS sequence"/>
</dbReference>
<evidence type="ECO:0000256" key="1">
    <source>
        <dbReference type="SAM" id="Phobius"/>
    </source>
</evidence>
<keyword evidence="1" id="KW-0812">Transmembrane</keyword>
<protein>
    <submittedName>
        <fullName evidence="2">Uncharacterized protein</fullName>
    </submittedName>
</protein>
<dbReference type="AlphaFoldDB" id="A0A5B7DBY2"/>
<proteinExistence type="predicted"/>
<organism evidence="2 3">
    <name type="scientific">Portunus trituberculatus</name>
    <name type="common">Swimming crab</name>
    <name type="synonym">Neptunus trituberculatus</name>
    <dbReference type="NCBI Taxonomy" id="210409"/>
    <lineage>
        <taxon>Eukaryota</taxon>
        <taxon>Metazoa</taxon>
        <taxon>Ecdysozoa</taxon>
        <taxon>Arthropoda</taxon>
        <taxon>Crustacea</taxon>
        <taxon>Multicrustacea</taxon>
        <taxon>Malacostraca</taxon>
        <taxon>Eumalacostraca</taxon>
        <taxon>Eucarida</taxon>
        <taxon>Decapoda</taxon>
        <taxon>Pleocyemata</taxon>
        <taxon>Brachyura</taxon>
        <taxon>Eubrachyura</taxon>
        <taxon>Portunoidea</taxon>
        <taxon>Portunidae</taxon>
        <taxon>Portuninae</taxon>
        <taxon>Portunus</taxon>
    </lineage>
</organism>
<keyword evidence="3" id="KW-1185">Reference proteome</keyword>
<feature type="transmembrane region" description="Helical" evidence="1">
    <location>
        <begin position="6"/>
        <end position="24"/>
    </location>
</feature>
<reference evidence="2 3" key="1">
    <citation type="submission" date="2019-05" db="EMBL/GenBank/DDBJ databases">
        <title>Another draft genome of Portunus trituberculatus and its Hox gene families provides insights of decapod evolution.</title>
        <authorList>
            <person name="Jeong J.-H."/>
            <person name="Song I."/>
            <person name="Kim S."/>
            <person name="Choi T."/>
            <person name="Kim D."/>
            <person name="Ryu S."/>
            <person name="Kim W."/>
        </authorList>
    </citation>
    <scope>NUCLEOTIDE SEQUENCE [LARGE SCALE GENOMIC DNA]</scope>
    <source>
        <tissue evidence="2">Muscle</tissue>
    </source>
</reference>
<comment type="caution">
    <text evidence="2">The sequence shown here is derived from an EMBL/GenBank/DDBJ whole genome shotgun (WGS) entry which is preliminary data.</text>
</comment>
<evidence type="ECO:0000313" key="3">
    <source>
        <dbReference type="Proteomes" id="UP000324222"/>
    </source>
</evidence>
<evidence type="ECO:0000313" key="2">
    <source>
        <dbReference type="EMBL" id="MPC18858.1"/>
    </source>
</evidence>
<keyword evidence="1" id="KW-1133">Transmembrane helix</keyword>
<accession>A0A5B7DBY2</accession>
<gene>
    <name evidence="2" type="ORF">E2C01_011752</name>
</gene>
<name>A0A5B7DBY2_PORTR</name>
<dbReference type="EMBL" id="VSRR010000716">
    <property type="protein sequence ID" value="MPC18858.1"/>
    <property type="molecule type" value="Genomic_DNA"/>
</dbReference>